<name>A0ABU6YZW0_9FABA</name>
<accession>A0ABU6YZW0</accession>
<comment type="caution">
    <text evidence="1">The sequence shown here is derived from an EMBL/GenBank/DDBJ whole genome shotgun (WGS) entry which is preliminary data.</text>
</comment>
<gene>
    <name evidence="1" type="ORF">PIB30_111847</name>
</gene>
<protein>
    <submittedName>
        <fullName evidence="1">Uncharacterized protein</fullName>
    </submittedName>
</protein>
<feature type="non-terminal residue" evidence="1">
    <location>
        <position position="74"/>
    </location>
</feature>
<proteinExistence type="predicted"/>
<reference evidence="1 2" key="1">
    <citation type="journal article" date="2023" name="Plants (Basel)">
        <title>Bridging the Gap: Combining Genomics and Transcriptomics Approaches to Understand Stylosanthes scabra, an Orphan Legume from the Brazilian Caatinga.</title>
        <authorList>
            <person name="Ferreira-Neto J.R.C."/>
            <person name="da Silva M.D."/>
            <person name="Binneck E."/>
            <person name="de Melo N.F."/>
            <person name="da Silva R.H."/>
            <person name="de Melo A.L.T.M."/>
            <person name="Pandolfi V."/>
            <person name="Bustamante F.O."/>
            <person name="Brasileiro-Vidal A.C."/>
            <person name="Benko-Iseppon A.M."/>
        </authorList>
    </citation>
    <scope>NUCLEOTIDE SEQUENCE [LARGE SCALE GENOMIC DNA]</scope>
    <source>
        <tissue evidence="1">Leaves</tissue>
    </source>
</reference>
<dbReference type="Proteomes" id="UP001341840">
    <property type="component" value="Unassembled WGS sequence"/>
</dbReference>
<evidence type="ECO:0000313" key="1">
    <source>
        <dbReference type="EMBL" id="MED6215272.1"/>
    </source>
</evidence>
<evidence type="ECO:0000313" key="2">
    <source>
        <dbReference type="Proteomes" id="UP001341840"/>
    </source>
</evidence>
<dbReference type="EMBL" id="JASCZI010249103">
    <property type="protein sequence ID" value="MED6215272.1"/>
    <property type="molecule type" value="Genomic_DNA"/>
</dbReference>
<organism evidence="1 2">
    <name type="scientific">Stylosanthes scabra</name>
    <dbReference type="NCBI Taxonomy" id="79078"/>
    <lineage>
        <taxon>Eukaryota</taxon>
        <taxon>Viridiplantae</taxon>
        <taxon>Streptophyta</taxon>
        <taxon>Embryophyta</taxon>
        <taxon>Tracheophyta</taxon>
        <taxon>Spermatophyta</taxon>
        <taxon>Magnoliopsida</taxon>
        <taxon>eudicotyledons</taxon>
        <taxon>Gunneridae</taxon>
        <taxon>Pentapetalae</taxon>
        <taxon>rosids</taxon>
        <taxon>fabids</taxon>
        <taxon>Fabales</taxon>
        <taxon>Fabaceae</taxon>
        <taxon>Papilionoideae</taxon>
        <taxon>50 kb inversion clade</taxon>
        <taxon>dalbergioids sensu lato</taxon>
        <taxon>Dalbergieae</taxon>
        <taxon>Pterocarpus clade</taxon>
        <taxon>Stylosanthes</taxon>
    </lineage>
</organism>
<keyword evidence="2" id="KW-1185">Reference proteome</keyword>
<sequence>MRGLPSYAEEWCAGGRVWFPRICVGWHVYAWEDGGRGSRQSSCVRGRMERDHEGRVPCICVGMYSYAWVVRDGW</sequence>